<gene>
    <name evidence="2" type="ORF">M407DRAFT_17617</name>
</gene>
<feature type="region of interest" description="Disordered" evidence="1">
    <location>
        <begin position="180"/>
        <end position="224"/>
    </location>
</feature>
<evidence type="ECO:0000256" key="1">
    <source>
        <dbReference type="SAM" id="MobiDB-lite"/>
    </source>
</evidence>
<accession>A0A0C3LI36</accession>
<dbReference type="Proteomes" id="UP000054248">
    <property type="component" value="Unassembled WGS sequence"/>
</dbReference>
<keyword evidence="3" id="KW-1185">Reference proteome</keyword>
<evidence type="ECO:0000313" key="3">
    <source>
        <dbReference type="Proteomes" id="UP000054248"/>
    </source>
</evidence>
<feature type="compositionally biased region" description="Basic and acidic residues" evidence="1">
    <location>
        <begin position="180"/>
        <end position="196"/>
    </location>
</feature>
<dbReference type="SUPFAM" id="SSF52047">
    <property type="entry name" value="RNI-like"/>
    <property type="match status" value="1"/>
</dbReference>
<dbReference type="HOGENOM" id="CLU_1235839_0_0_1"/>
<dbReference type="EMBL" id="KN822947">
    <property type="protein sequence ID" value="KIO33658.1"/>
    <property type="molecule type" value="Genomic_DNA"/>
</dbReference>
<dbReference type="AlphaFoldDB" id="A0A0C3LI36"/>
<organism evidence="2 3">
    <name type="scientific">Tulasnella calospora MUT 4182</name>
    <dbReference type="NCBI Taxonomy" id="1051891"/>
    <lineage>
        <taxon>Eukaryota</taxon>
        <taxon>Fungi</taxon>
        <taxon>Dikarya</taxon>
        <taxon>Basidiomycota</taxon>
        <taxon>Agaricomycotina</taxon>
        <taxon>Agaricomycetes</taxon>
        <taxon>Cantharellales</taxon>
        <taxon>Tulasnellaceae</taxon>
        <taxon>Tulasnella</taxon>
    </lineage>
</organism>
<dbReference type="OrthoDB" id="3199355at2759"/>
<sequence length="224" mass="24580">MGDAGELGIEQFKSLLLESHQLTRLKLVGNAFRPEDLTVAFNLDSDAEGFDMDFSSTFEVLGSDTLSSFERLEVLELRRVSCRSRAAWDVFCARLTNLQDMRLGYISDGPIEPGGDGDVYGGYLSALIGPFPGVTTEEREVACRNLRSLSVSGCSERTVLEFGRRRLEVGHGIAQIMYGRSEEPPDSMSDKLKKMGVESTWCSNPDSEVEADSGVEADSEEGDD</sequence>
<reference evidence="3" key="2">
    <citation type="submission" date="2015-01" db="EMBL/GenBank/DDBJ databases">
        <title>Evolutionary Origins and Diversification of the Mycorrhizal Mutualists.</title>
        <authorList>
            <consortium name="DOE Joint Genome Institute"/>
            <consortium name="Mycorrhizal Genomics Consortium"/>
            <person name="Kohler A."/>
            <person name="Kuo A."/>
            <person name="Nagy L.G."/>
            <person name="Floudas D."/>
            <person name="Copeland A."/>
            <person name="Barry K.W."/>
            <person name="Cichocki N."/>
            <person name="Veneault-Fourrey C."/>
            <person name="LaButti K."/>
            <person name="Lindquist E.A."/>
            <person name="Lipzen A."/>
            <person name="Lundell T."/>
            <person name="Morin E."/>
            <person name="Murat C."/>
            <person name="Riley R."/>
            <person name="Ohm R."/>
            <person name="Sun H."/>
            <person name="Tunlid A."/>
            <person name="Henrissat B."/>
            <person name="Grigoriev I.V."/>
            <person name="Hibbett D.S."/>
            <person name="Martin F."/>
        </authorList>
    </citation>
    <scope>NUCLEOTIDE SEQUENCE [LARGE SCALE GENOMIC DNA]</scope>
    <source>
        <strain evidence="3">MUT 4182</strain>
    </source>
</reference>
<reference evidence="2 3" key="1">
    <citation type="submission" date="2014-04" db="EMBL/GenBank/DDBJ databases">
        <authorList>
            <consortium name="DOE Joint Genome Institute"/>
            <person name="Kuo A."/>
            <person name="Girlanda M."/>
            <person name="Perotto S."/>
            <person name="Kohler A."/>
            <person name="Nagy L.G."/>
            <person name="Floudas D."/>
            <person name="Copeland A."/>
            <person name="Barry K.W."/>
            <person name="Cichocki N."/>
            <person name="Veneault-Fourrey C."/>
            <person name="LaButti K."/>
            <person name="Lindquist E.A."/>
            <person name="Lipzen A."/>
            <person name="Lundell T."/>
            <person name="Morin E."/>
            <person name="Murat C."/>
            <person name="Sun H."/>
            <person name="Tunlid A."/>
            <person name="Henrissat B."/>
            <person name="Grigoriev I.V."/>
            <person name="Hibbett D.S."/>
            <person name="Martin F."/>
            <person name="Nordberg H.P."/>
            <person name="Cantor M.N."/>
            <person name="Hua S.X."/>
        </authorList>
    </citation>
    <scope>NUCLEOTIDE SEQUENCE [LARGE SCALE GENOMIC DNA]</scope>
    <source>
        <strain evidence="2 3">MUT 4182</strain>
    </source>
</reference>
<feature type="compositionally biased region" description="Acidic residues" evidence="1">
    <location>
        <begin position="207"/>
        <end position="224"/>
    </location>
</feature>
<proteinExistence type="predicted"/>
<name>A0A0C3LI36_9AGAM</name>
<protein>
    <submittedName>
        <fullName evidence="2">Uncharacterized protein</fullName>
    </submittedName>
</protein>
<evidence type="ECO:0000313" key="2">
    <source>
        <dbReference type="EMBL" id="KIO33658.1"/>
    </source>
</evidence>